<evidence type="ECO:0000313" key="3">
    <source>
        <dbReference type="RefSeq" id="XP_006822354.1"/>
    </source>
</evidence>
<reference evidence="3" key="1">
    <citation type="submission" date="2025-08" db="UniProtKB">
        <authorList>
            <consortium name="RefSeq"/>
        </authorList>
    </citation>
    <scope>IDENTIFICATION</scope>
    <source>
        <tissue evidence="3">Testes</tissue>
    </source>
</reference>
<name>A0ABM0MQR3_SACKO</name>
<feature type="region of interest" description="Disordered" evidence="1">
    <location>
        <begin position="1"/>
        <end position="201"/>
    </location>
</feature>
<feature type="compositionally biased region" description="Acidic residues" evidence="1">
    <location>
        <begin position="174"/>
        <end position="187"/>
    </location>
</feature>
<feature type="compositionally biased region" description="Acidic residues" evidence="1">
    <location>
        <begin position="64"/>
        <end position="73"/>
    </location>
</feature>
<gene>
    <name evidence="3" type="primary">LOC102808506</name>
</gene>
<dbReference type="GeneID" id="102808506"/>
<proteinExistence type="predicted"/>
<evidence type="ECO:0000256" key="1">
    <source>
        <dbReference type="SAM" id="MobiDB-lite"/>
    </source>
</evidence>
<feature type="compositionally biased region" description="Acidic residues" evidence="1">
    <location>
        <begin position="1"/>
        <end position="18"/>
    </location>
</feature>
<dbReference type="Proteomes" id="UP000694865">
    <property type="component" value="Unplaced"/>
</dbReference>
<organism evidence="2 3">
    <name type="scientific">Saccoglossus kowalevskii</name>
    <name type="common">Acorn worm</name>
    <dbReference type="NCBI Taxonomy" id="10224"/>
    <lineage>
        <taxon>Eukaryota</taxon>
        <taxon>Metazoa</taxon>
        <taxon>Hemichordata</taxon>
        <taxon>Enteropneusta</taxon>
        <taxon>Harrimaniidae</taxon>
        <taxon>Saccoglossus</taxon>
    </lineage>
</organism>
<accession>A0ABM0MQR3</accession>
<sequence length="212" mass="22529">MADVEASNDSESETDEDIAGERSAVGIKTKNEKKTPKKTAVVTPNSAKKSITSEMADVASASDNESETDDDIADERSAVGIKSKGEKITPKKTTIVTPNSAKKSITSETAYVASESDSESESDEDMNDEDTAVSITRKVEKKTPKKSTVGGVTQNSAKKLITSKILEVASSSDSENESDEDIADEEPAASITTEVEKKTSQKGLCRCSYSKS</sequence>
<feature type="compositionally biased region" description="Polar residues" evidence="1">
    <location>
        <begin position="99"/>
        <end position="109"/>
    </location>
</feature>
<feature type="compositionally biased region" description="Acidic residues" evidence="1">
    <location>
        <begin position="116"/>
        <end position="131"/>
    </location>
</feature>
<protein>
    <submittedName>
        <fullName evidence="3">Nucleolin 2-like</fullName>
    </submittedName>
</protein>
<keyword evidence="2" id="KW-1185">Reference proteome</keyword>
<dbReference type="RefSeq" id="XP_006822354.1">
    <property type="nucleotide sequence ID" value="XM_006822291.1"/>
</dbReference>
<evidence type="ECO:0000313" key="2">
    <source>
        <dbReference type="Proteomes" id="UP000694865"/>
    </source>
</evidence>